<dbReference type="InterPro" id="IPR036898">
    <property type="entry name" value="RNA_pol_Rpb7-like_N_sf"/>
</dbReference>
<dbReference type="InterPro" id="IPR005576">
    <property type="entry name" value="Rpb7-like_N"/>
</dbReference>
<comment type="catalytic activity">
    <reaction evidence="4">
        <text>RNA(n) + a ribonucleoside 5'-triphosphate = RNA(n+1) + diphosphate</text>
        <dbReference type="Rhea" id="RHEA:21248"/>
        <dbReference type="Rhea" id="RHEA-COMP:14527"/>
        <dbReference type="Rhea" id="RHEA-COMP:17342"/>
        <dbReference type="ChEBI" id="CHEBI:33019"/>
        <dbReference type="ChEBI" id="CHEBI:61557"/>
        <dbReference type="ChEBI" id="CHEBI:140395"/>
        <dbReference type="EC" id="2.7.7.6"/>
    </reaction>
</comment>
<dbReference type="EMBL" id="JACQPB010000041">
    <property type="protein sequence ID" value="MBI4210731.1"/>
    <property type="molecule type" value="Genomic_DNA"/>
</dbReference>
<dbReference type="InterPro" id="IPR046399">
    <property type="entry name" value="RNApol_Rpo7"/>
</dbReference>
<dbReference type="PROSITE" id="PS50126">
    <property type="entry name" value="S1"/>
    <property type="match status" value="1"/>
</dbReference>
<protein>
    <recommendedName>
        <fullName evidence="4">DNA-directed RNA polymerase subunit Rpo7</fullName>
        <ecNumber evidence="4">2.7.7.6</ecNumber>
    </recommendedName>
    <alternativeName>
        <fullName evidence="4">DNA-directed RNA polymerase subunit E</fullName>
    </alternativeName>
</protein>
<dbReference type="EC" id="2.7.7.6" evidence="4"/>
<evidence type="ECO:0000259" key="6">
    <source>
        <dbReference type="PROSITE" id="PS50126"/>
    </source>
</evidence>
<dbReference type="Pfam" id="PF00575">
    <property type="entry name" value="S1"/>
    <property type="match status" value="1"/>
</dbReference>
<sequence length="206" mass="22266">MYIGYTVRDTVRVPPADIGGELKGVLLAQARKAYEGALDEDTGVVIAVTGVGNVGDGRIVPGDGAAYYEADISFLAYKPKIGEIVEGEISDVTEFGAFIKTGPLEGLIHVSQIMDDYINYDAKLPGFSGKETAKKLIVKDTVLARIVTVSLKGTISSSKVGLTMRQPGLGKPEWPRIDDKEKARKAPRMERKQGDKKPAKDRGEKQ</sequence>
<organism evidence="7 8">
    <name type="scientific">Candidatus Iainarchaeum sp</name>
    <dbReference type="NCBI Taxonomy" id="3101447"/>
    <lineage>
        <taxon>Archaea</taxon>
        <taxon>Candidatus Iainarchaeota</taxon>
        <taxon>Candidatus Iainarchaeia</taxon>
        <taxon>Candidatus Iainarchaeales</taxon>
        <taxon>Candidatus Iainarchaeaceae</taxon>
        <taxon>Candidatus Iainarchaeum</taxon>
    </lineage>
</organism>
<dbReference type="HAMAP" id="MF_00865">
    <property type="entry name" value="RNApol_arch_Rpo7"/>
    <property type="match status" value="1"/>
</dbReference>
<evidence type="ECO:0000256" key="4">
    <source>
        <dbReference type="HAMAP-Rule" id="MF_00865"/>
    </source>
</evidence>
<gene>
    <name evidence="4" type="primary">rpo7</name>
    <name evidence="4" type="synonym">rpoE</name>
    <name evidence="7" type="ORF">HY544_04470</name>
</gene>
<dbReference type="InterPro" id="IPR045113">
    <property type="entry name" value="Rpb7-like"/>
</dbReference>
<dbReference type="SMART" id="SM00316">
    <property type="entry name" value="S1"/>
    <property type="match status" value="1"/>
</dbReference>
<keyword evidence="2 4" id="KW-0240">DNA-directed RNA polymerase</keyword>
<dbReference type="GO" id="GO:0003899">
    <property type="term" value="F:DNA-directed RNA polymerase activity"/>
    <property type="evidence" value="ECO:0007669"/>
    <property type="project" value="UniProtKB-UniRule"/>
</dbReference>
<dbReference type="PANTHER" id="PTHR12709">
    <property type="entry name" value="DNA-DIRECTED RNA POLYMERASE II, III"/>
    <property type="match status" value="1"/>
</dbReference>
<dbReference type="SUPFAM" id="SSF50249">
    <property type="entry name" value="Nucleic acid-binding proteins"/>
    <property type="match status" value="1"/>
</dbReference>
<comment type="subunit">
    <text evidence="4">Part of the RNA polymerase complex. Forms a stalk with Rpo4 that extends from the main structure.</text>
</comment>
<comment type="caution">
    <text evidence="7">The sequence shown here is derived from an EMBL/GenBank/DDBJ whole genome shotgun (WGS) entry which is preliminary data.</text>
</comment>
<keyword evidence="4" id="KW-0963">Cytoplasm</keyword>
<dbReference type="Gene3D" id="2.40.50.140">
    <property type="entry name" value="Nucleic acid-binding proteins"/>
    <property type="match status" value="1"/>
</dbReference>
<dbReference type="GO" id="GO:0000428">
    <property type="term" value="C:DNA-directed RNA polymerase complex"/>
    <property type="evidence" value="ECO:0007669"/>
    <property type="project" value="UniProtKB-KW"/>
</dbReference>
<comment type="similarity">
    <text evidence="1 4">Belongs to the eukaryotic RPB7/RPC8 RNA polymerase subunit family.</text>
</comment>
<dbReference type="SUPFAM" id="SSF88798">
    <property type="entry name" value="N-terminal, heterodimerisation domain of RBP7 (RpoE)"/>
    <property type="match status" value="1"/>
</dbReference>
<dbReference type="PANTHER" id="PTHR12709:SF4">
    <property type="entry name" value="DNA-DIRECTED RNA POLYMERASE II SUBUNIT RPB7"/>
    <property type="match status" value="1"/>
</dbReference>
<dbReference type="Gene3D" id="3.30.1490.120">
    <property type="entry name" value="RNA polymerase Rpb7-like, N-terminal domain"/>
    <property type="match status" value="1"/>
</dbReference>
<evidence type="ECO:0000256" key="1">
    <source>
        <dbReference type="ARBA" id="ARBA00009307"/>
    </source>
</evidence>
<reference evidence="7" key="1">
    <citation type="submission" date="2020-07" db="EMBL/GenBank/DDBJ databases">
        <title>Huge and variable diversity of episymbiotic CPR bacteria and DPANN archaea in groundwater ecosystems.</title>
        <authorList>
            <person name="He C.Y."/>
            <person name="Keren R."/>
            <person name="Whittaker M."/>
            <person name="Farag I.F."/>
            <person name="Doudna J."/>
            <person name="Cate J.H.D."/>
            <person name="Banfield J.F."/>
        </authorList>
    </citation>
    <scope>NUCLEOTIDE SEQUENCE</scope>
    <source>
        <strain evidence="7">NC_groundwater_1296_Ag_S-0.2um_52_80</strain>
    </source>
</reference>
<dbReference type="Pfam" id="PF03876">
    <property type="entry name" value="SHS2_Rpb7-N"/>
    <property type="match status" value="1"/>
</dbReference>
<name>A0A8T3YPR0_9ARCH</name>
<keyword evidence="3 4" id="KW-0804">Transcription</keyword>
<keyword evidence="4 7" id="KW-0548">Nucleotidyltransferase</keyword>
<comment type="function">
    <text evidence="4">DNA-dependent RNA polymerase (RNAP) catalyzes the transcription of DNA into RNA using the four ribonucleoside triphosphates as substrates.</text>
</comment>
<evidence type="ECO:0000256" key="2">
    <source>
        <dbReference type="ARBA" id="ARBA00022478"/>
    </source>
</evidence>
<feature type="compositionally biased region" description="Basic and acidic residues" evidence="5">
    <location>
        <begin position="173"/>
        <end position="206"/>
    </location>
</feature>
<keyword evidence="4 7" id="KW-0808">Transferase</keyword>
<dbReference type="InterPro" id="IPR003029">
    <property type="entry name" value="S1_domain"/>
</dbReference>
<dbReference type="NCBIfam" id="TIGR00448">
    <property type="entry name" value="rpoE"/>
    <property type="match status" value="1"/>
</dbReference>
<dbReference type="InterPro" id="IPR012340">
    <property type="entry name" value="NA-bd_OB-fold"/>
</dbReference>
<evidence type="ECO:0000256" key="3">
    <source>
        <dbReference type="ARBA" id="ARBA00023163"/>
    </source>
</evidence>
<dbReference type="NCBIfam" id="NF006333">
    <property type="entry name" value="PRK08563.1"/>
    <property type="match status" value="1"/>
</dbReference>
<accession>A0A8T3YPR0</accession>
<dbReference type="CDD" id="cd04460">
    <property type="entry name" value="S1_RpoE"/>
    <property type="match status" value="1"/>
</dbReference>
<dbReference type="GO" id="GO:0006352">
    <property type="term" value="P:DNA-templated transcription initiation"/>
    <property type="evidence" value="ECO:0007669"/>
    <property type="project" value="InterPro"/>
</dbReference>
<comment type="domain">
    <text evidence="4">Forms 2 domains with an elongated structure; Rpo4 packs into the hinge region between the 2 domains.</text>
</comment>
<evidence type="ECO:0000256" key="5">
    <source>
        <dbReference type="SAM" id="MobiDB-lite"/>
    </source>
</evidence>
<feature type="region of interest" description="Disordered" evidence="5">
    <location>
        <begin position="162"/>
        <end position="206"/>
    </location>
</feature>
<dbReference type="GO" id="GO:0005737">
    <property type="term" value="C:cytoplasm"/>
    <property type="evidence" value="ECO:0007669"/>
    <property type="project" value="UniProtKB-SubCell"/>
</dbReference>
<proteinExistence type="inferred from homology"/>
<evidence type="ECO:0000313" key="7">
    <source>
        <dbReference type="EMBL" id="MBI4210731.1"/>
    </source>
</evidence>
<dbReference type="InterPro" id="IPR004519">
    <property type="entry name" value="RNAP_E/RPC8"/>
</dbReference>
<comment type="subcellular location">
    <subcellularLocation>
        <location evidence="4">Cytoplasm</location>
    </subcellularLocation>
</comment>
<dbReference type="Proteomes" id="UP000732298">
    <property type="component" value="Unassembled WGS sequence"/>
</dbReference>
<dbReference type="GO" id="GO:0003677">
    <property type="term" value="F:DNA binding"/>
    <property type="evidence" value="ECO:0007669"/>
    <property type="project" value="InterPro"/>
</dbReference>
<feature type="domain" description="S1 motif" evidence="6">
    <location>
        <begin position="82"/>
        <end position="165"/>
    </location>
</feature>
<dbReference type="AlphaFoldDB" id="A0A8T3YPR0"/>
<evidence type="ECO:0000313" key="8">
    <source>
        <dbReference type="Proteomes" id="UP000732298"/>
    </source>
</evidence>